<gene>
    <name evidence="3" type="ORF">GLW04_11725</name>
</gene>
<feature type="transmembrane region" description="Helical" evidence="2">
    <location>
        <begin position="42"/>
        <end position="62"/>
    </location>
</feature>
<comment type="subcellular location">
    <subcellularLocation>
        <location evidence="1">Cell envelope</location>
    </subcellularLocation>
</comment>
<organism evidence="3 4">
    <name type="scientific">Halobacillus litoralis</name>
    <dbReference type="NCBI Taxonomy" id="45668"/>
    <lineage>
        <taxon>Bacteria</taxon>
        <taxon>Bacillati</taxon>
        <taxon>Bacillota</taxon>
        <taxon>Bacilli</taxon>
        <taxon>Bacillales</taxon>
        <taxon>Bacillaceae</taxon>
        <taxon>Halobacillus</taxon>
    </lineage>
</organism>
<feature type="transmembrane region" description="Helical" evidence="2">
    <location>
        <begin position="230"/>
        <end position="250"/>
    </location>
</feature>
<dbReference type="PANTHER" id="PTHR34820:SF4">
    <property type="entry name" value="INNER MEMBRANE PROTEIN YEBZ"/>
    <property type="match status" value="1"/>
</dbReference>
<dbReference type="RefSeq" id="WP_160837376.1">
    <property type="nucleotide sequence ID" value="NZ_WMET01000002.1"/>
</dbReference>
<evidence type="ECO:0000256" key="2">
    <source>
        <dbReference type="SAM" id="Phobius"/>
    </source>
</evidence>
<dbReference type="GO" id="GO:0006825">
    <property type="term" value="P:copper ion transport"/>
    <property type="evidence" value="ECO:0007669"/>
    <property type="project" value="InterPro"/>
</dbReference>
<feature type="transmembrane region" description="Helical" evidence="2">
    <location>
        <begin position="12"/>
        <end position="30"/>
    </location>
</feature>
<feature type="transmembrane region" description="Helical" evidence="2">
    <location>
        <begin position="348"/>
        <end position="366"/>
    </location>
</feature>
<dbReference type="InterPro" id="IPR032694">
    <property type="entry name" value="CopC/D"/>
</dbReference>
<dbReference type="GO" id="GO:0005886">
    <property type="term" value="C:plasma membrane"/>
    <property type="evidence" value="ECO:0007669"/>
    <property type="project" value="TreeGrafter"/>
</dbReference>
<sequence>MGILIGLTELLLYLSFSLLMGALILLLVPDHLKPPVRVNPKLIQACALLVTFGSFLPVLPIVDLLSSSRGWGSALIQVIFEFAVGRAFLLTALFSMLLLLIWTSKGVKEKAGLLYLSLGLVAAMTASYSMAAHAASIGGSAGHVFHTLHFLGASVWIGLLLMVSWYAVSKKNWGSFLRWYTPTAATSLIVVFAAGYFTMSVDLYSFGDPDMNALEGYAQALPSNYGQALLVKHLFVIGILIFALMNGVLFRKKAGDQRFNPLPWTKAESGFALGAFALTAAMGRAGTPNQEGTKGEEASFLYRSFTGESGSELIEVTMSFGPVSWMLGLIGSLFLLITIASAVKRPSLGIVTAAGSLMIVSFYLAVMTAV</sequence>
<keyword evidence="2" id="KW-0812">Transmembrane</keyword>
<feature type="transmembrane region" description="Helical" evidence="2">
    <location>
        <begin position="179"/>
        <end position="199"/>
    </location>
</feature>
<keyword evidence="2" id="KW-0472">Membrane</keyword>
<evidence type="ECO:0000313" key="4">
    <source>
        <dbReference type="Proteomes" id="UP000460949"/>
    </source>
</evidence>
<evidence type="ECO:0000313" key="3">
    <source>
        <dbReference type="EMBL" id="MYL20564.1"/>
    </source>
</evidence>
<feature type="transmembrane region" description="Helical" evidence="2">
    <location>
        <begin position="74"/>
        <end position="101"/>
    </location>
</feature>
<protein>
    <recommendedName>
        <fullName evidence="5">Copper resistance protein D domain-containing protein</fullName>
    </recommendedName>
</protein>
<dbReference type="GO" id="GO:0030313">
    <property type="term" value="C:cell envelope"/>
    <property type="evidence" value="ECO:0007669"/>
    <property type="project" value="UniProtKB-SubCell"/>
</dbReference>
<feature type="transmembrane region" description="Helical" evidence="2">
    <location>
        <begin position="113"/>
        <end position="135"/>
    </location>
</feature>
<accession>A0A845E4G2</accession>
<name>A0A845E4G2_9BACI</name>
<feature type="transmembrane region" description="Helical" evidence="2">
    <location>
        <begin position="147"/>
        <end position="167"/>
    </location>
</feature>
<evidence type="ECO:0000256" key="1">
    <source>
        <dbReference type="ARBA" id="ARBA00004196"/>
    </source>
</evidence>
<reference evidence="3 4" key="1">
    <citation type="submission" date="2019-11" db="EMBL/GenBank/DDBJ databases">
        <title>Genome sequences of 17 halophilic strains isolated from different environments.</title>
        <authorList>
            <person name="Furrow R.E."/>
        </authorList>
    </citation>
    <scope>NUCLEOTIDE SEQUENCE [LARGE SCALE GENOMIC DNA]</scope>
    <source>
        <strain evidence="3 4">22511_23_Filter</strain>
    </source>
</reference>
<keyword evidence="2" id="KW-1133">Transmembrane helix</keyword>
<feature type="transmembrane region" description="Helical" evidence="2">
    <location>
        <begin position="323"/>
        <end position="342"/>
    </location>
</feature>
<dbReference type="EMBL" id="WMET01000002">
    <property type="protein sequence ID" value="MYL20564.1"/>
    <property type="molecule type" value="Genomic_DNA"/>
</dbReference>
<proteinExistence type="predicted"/>
<dbReference type="AlphaFoldDB" id="A0A845E4G2"/>
<evidence type="ECO:0008006" key="5">
    <source>
        <dbReference type="Google" id="ProtNLM"/>
    </source>
</evidence>
<dbReference type="Proteomes" id="UP000460949">
    <property type="component" value="Unassembled WGS sequence"/>
</dbReference>
<dbReference type="PANTHER" id="PTHR34820">
    <property type="entry name" value="INNER MEMBRANE PROTEIN YEBZ"/>
    <property type="match status" value="1"/>
</dbReference>
<comment type="caution">
    <text evidence="3">The sequence shown here is derived from an EMBL/GenBank/DDBJ whole genome shotgun (WGS) entry which is preliminary data.</text>
</comment>